<keyword evidence="3" id="KW-1185">Reference proteome</keyword>
<evidence type="ECO:0000256" key="1">
    <source>
        <dbReference type="SAM" id="MobiDB-lite"/>
    </source>
</evidence>
<dbReference type="EMBL" id="CAWUPB010001189">
    <property type="protein sequence ID" value="CAK7351775.1"/>
    <property type="molecule type" value="Genomic_DNA"/>
</dbReference>
<evidence type="ECO:0000313" key="2">
    <source>
        <dbReference type="EMBL" id="CAK7351775.1"/>
    </source>
</evidence>
<sequence>MSASSSYRRSNRRRRGGSRSSTIDHMFSIDQYVEISLPLDALLASIRHLLLPVKTHPTVIIRSLDDTLFNSNQNASSIYQSPGFDLPVDVLGHRFETSHRHTTQLDAIVFDFECTPSPNASPSRINDMLPVERQLYSILPHQNFINLDFERLVVGGSQPIPPISSKPTKLCNRRLSHPMPPNTLVFLP</sequence>
<dbReference type="Proteomes" id="UP001314170">
    <property type="component" value="Unassembled WGS sequence"/>
</dbReference>
<accession>A0AAV1SIP6</accession>
<name>A0AAV1SIP6_9ROSI</name>
<dbReference type="AlphaFoldDB" id="A0AAV1SIP6"/>
<reference evidence="2 3" key="1">
    <citation type="submission" date="2024-01" db="EMBL/GenBank/DDBJ databases">
        <authorList>
            <person name="Waweru B."/>
        </authorList>
    </citation>
    <scope>NUCLEOTIDE SEQUENCE [LARGE SCALE GENOMIC DNA]</scope>
</reference>
<proteinExistence type="predicted"/>
<gene>
    <name evidence="2" type="ORF">DCAF_LOCUS23991</name>
</gene>
<evidence type="ECO:0000313" key="3">
    <source>
        <dbReference type="Proteomes" id="UP001314170"/>
    </source>
</evidence>
<comment type="caution">
    <text evidence="2">The sequence shown here is derived from an EMBL/GenBank/DDBJ whole genome shotgun (WGS) entry which is preliminary data.</text>
</comment>
<feature type="region of interest" description="Disordered" evidence="1">
    <location>
        <begin position="1"/>
        <end position="20"/>
    </location>
</feature>
<protein>
    <submittedName>
        <fullName evidence="2">Uncharacterized protein</fullName>
    </submittedName>
</protein>
<organism evidence="2 3">
    <name type="scientific">Dovyalis caffra</name>
    <dbReference type="NCBI Taxonomy" id="77055"/>
    <lineage>
        <taxon>Eukaryota</taxon>
        <taxon>Viridiplantae</taxon>
        <taxon>Streptophyta</taxon>
        <taxon>Embryophyta</taxon>
        <taxon>Tracheophyta</taxon>
        <taxon>Spermatophyta</taxon>
        <taxon>Magnoliopsida</taxon>
        <taxon>eudicotyledons</taxon>
        <taxon>Gunneridae</taxon>
        <taxon>Pentapetalae</taxon>
        <taxon>rosids</taxon>
        <taxon>fabids</taxon>
        <taxon>Malpighiales</taxon>
        <taxon>Salicaceae</taxon>
        <taxon>Flacourtieae</taxon>
        <taxon>Dovyalis</taxon>
    </lineage>
</organism>